<protein>
    <submittedName>
        <fullName evidence="1">Uncharacterized protein</fullName>
    </submittedName>
</protein>
<dbReference type="AlphaFoldDB" id="A0A0W8E6N6"/>
<gene>
    <name evidence="1" type="ORF">ASZ90_018580</name>
</gene>
<accession>A0A0W8E6N6</accession>
<sequence length="48" mass="5388">MNNIFLQISWLKHKNRPCLAGYATGSCLAQRPHHGQEIIASTKMPIVL</sequence>
<dbReference type="EMBL" id="LNQE01001861">
    <property type="protein sequence ID" value="KUG04054.1"/>
    <property type="molecule type" value="Genomic_DNA"/>
</dbReference>
<proteinExistence type="predicted"/>
<organism evidence="1">
    <name type="scientific">hydrocarbon metagenome</name>
    <dbReference type="NCBI Taxonomy" id="938273"/>
    <lineage>
        <taxon>unclassified sequences</taxon>
        <taxon>metagenomes</taxon>
        <taxon>ecological metagenomes</taxon>
    </lineage>
</organism>
<evidence type="ECO:0000313" key="1">
    <source>
        <dbReference type="EMBL" id="KUG04054.1"/>
    </source>
</evidence>
<name>A0A0W8E6N6_9ZZZZ</name>
<reference evidence="1" key="1">
    <citation type="journal article" date="2015" name="Proc. Natl. Acad. Sci. U.S.A.">
        <title>Networks of energetic and metabolic interactions define dynamics in microbial communities.</title>
        <authorList>
            <person name="Embree M."/>
            <person name="Liu J.K."/>
            <person name="Al-Bassam M.M."/>
            <person name="Zengler K."/>
        </authorList>
    </citation>
    <scope>NUCLEOTIDE SEQUENCE</scope>
</reference>
<comment type="caution">
    <text evidence="1">The sequence shown here is derived from an EMBL/GenBank/DDBJ whole genome shotgun (WGS) entry which is preliminary data.</text>
</comment>